<evidence type="ECO:0000313" key="1">
    <source>
        <dbReference type="EMBL" id="MBA4542028.1"/>
    </source>
</evidence>
<reference evidence="1 2" key="1">
    <citation type="submission" date="2020-07" db="EMBL/GenBank/DDBJ databases">
        <authorList>
            <person name="Feng H."/>
        </authorList>
    </citation>
    <scope>NUCLEOTIDE SEQUENCE [LARGE SCALE GENOMIC DNA]</scope>
    <source>
        <strain evidence="2">s-11</strain>
    </source>
</reference>
<dbReference type="RefSeq" id="WP_160173787.1">
    <property type="nucleotide sequence ID" value="NZ_JACEIP010000004.1"/>
</dbReference>
<keyword evidence="2" id="KW-1185">Reference proteome</keyword>
<comment type="caution">
    <text evidence="1">The sequence shown here is derived from an EMBL/GenBank/DDBJ whole genome shotgun (WGS) entry which is preliminary data.</text>
</comment>
<protein>
    <submittedName>
        <fullName evidence="1">Uncharacterized protein</fullName>
    </submittedName>
</protein>
<evidence type="ECO:0000313" key="2">
    <source>
        <dbReference type="Proteomes" id="UP000530514"/>
    </source>
</evidence>
<sequence length="46" mass="5552">MRDVNRDLYGEYMEYSLKCFEEGKFPVNYTEWLEEQVLKLRGGDAE</sequence>
<dbReference type="AlphaFoldDB" id="A0A7W1X8G7"/>
<dbReference type="Proteomes" id="UP000530514">
    <property type="component" value="Unassembled WGS sequence"/>
</dbReference>
<accession>A0A7W1X8G7</accession>
<organism evidence="1 2">
    <name type="scientific">Thermoactinomyces daqus</name>
    <dbReference type="NCBI Taxonomy" id="1329516"/>
    <lineage>
        <taxon>Bacteria</taxon>
        <taxon>Bacillati</taxon>
        <taxon>Bacillota</taxon>
        <taxon>Bacilli</taxon>
        <taxon>Bacillales</taxon>
        <taxon>Thermoactinomycetaceae</taxon>
        <taxon>Thermoactinomyces</taxon>
    </lineage>
</organism>
<name>A0A7W1X8G7_9BACL</name>
<proteinExistence type="predicted"/>
<dbReference type="EMBL" id="JACEIP010000004">
    <property type="protein sequence ID" value="MBA4542028.1"/>
    <property type="molecule type" value="Genomic_DNA"/>
</dbReference>
<gene>
    <name evidence="1" type="ORF">H1164_03815</name>
</gene>